<evidence type="ECO:0000256" key="10">
    <source>
        <dbReference type="SAM" id="MobiDB-lite"/>
    </source>
</evidence>
<evidence type="ECO:0000256" key="9">
    <source>
        <dbReference type="PROSITE-ProRule" id="PRU01343"/>
    </source>
</evidence>
<feature type="region of interest" description="Disordered" evidence="10">
    <location>
        <begin position="616"/>
        <end position="637"/>
    </location>
</feature>
<dbReference type="SUPFAM" id="SSF52540">
    <property type="entry name" value="P-loop containing nucleoside triphosphate hydrolases"/>
    <property type="match status" value="2"/>
</dbReference>
<dbReference type="PROSITE" id="PS51194">
    <property type="entry name" value="HELICASE_CTER"/>
    <property type="match status" value="1"/>
</dbReference>
<dbReference type="OrthoDB" id="75161at2759"/>
<dbReference type="Pfam" id="PF06839">
    <property type="entry name" value="Zn_ribbon_GRF"/>
    <property type="match status" value="1"/>
</dbReference>
<feature type="compositionally biased region" description="Low complexity" evidence="10">
    <location>
        <begin position="548"/>
        <end position="562"/>
    </location>
</feature>
<keyword evidence="3" id="KW-0547">Nucleotide-binding</keyword>
<dbReference type="GO" id="GO:0005737">
    <property type="term" value="C:cytoplasm"/>
    <property type="evidence" value="ECO:0007669"/>
    <property type="project" value="TreeGrafter"/>
</dbReference>
<dbReference type="SMART" id="SM00490">
    <property type="entry name" value="HELICc"/>
    <property type="match status" value="1"/>
</dbReference>
<dbReference type="PROSITE" id="PS51192">
    <property type="entry name" value="HELICASE_ATP_BIND_1"/>
    <property type="match status" value="1"/>
</dbReference>
<dbReference type="Gene3D" id="3.40.50.300">
    <property type="entry name" value="P-loop containing nucleotide triphosphate hydrolases"/>
    <property type="match status" value="2"/>
</dbReference>
<keyword evidence="4 9" id="KW-0863">Zinc-finger</keyword>
<dbReference type="Pfam" id="PF00270">
    <property type="entry name" value="DEAD"/>
    <property type="match status" value="1"/>
</dbReference>
<dbReference type="PANTHER" id="PTHR13710:SF108">
    <property type="entry name" value="ATP-DEPENDENT DNA HELICASE Q4"/>
    <property type="match status" value="1"/>
</dbReference>
<feature type="region of interest" description="Disordered" evidence="10">
    <location>
        <begin position="535"/>
        <end position="571"/>
    </location>
</feature>
<evidence type="ECO:0000313" key="15">
    <source>
        <dbReference type="Proteomes" id="UP001165122"/>
    </source>
</evidence>
<feature type="compositionally biased region" description="Pro residues" evidence="10">
    <location>
        <begin position="190"/>
        <end position="199"/>
    </location>
</feature>
<keyword evidence="6" id="KW-0067">ATP-binding</keyword>
<accession>A0A9W6ZMR6</accession>
<dbReference type="InterPro" id="IPR010666">
    <property type="entry name" value="Znf_GRF"/>
</dbReference>
<gene>
    <name evidence="14" type="ORF">TrLO_g6622</name>
</gene>
<feature type="domain" description="Helicase C-terminal" evidence="12">
    <location>
        <begin position="895"/>
        <end position="1058"/>
    </location>
</feature>
<feature type="compositionally biased region" description="Pro residues" evidence="10">
    <location>
        <begin position="623"/>
        <end position="634"/>
    </location>
</feature>
<dbReference type="GO" id="GO:0009378">
    <property type="term" value="F:four-way junction helicase activity"/>
    <property type="evidence" value="ECO:0007669"/>
    <property type="project" value="TreeGrafter"/>
</dbReference>
<dbReference type="PANTHER" id="PTHR13710">
    <property type="entry name" value="DNA HELICASE RECQ FAMILY MEMBER"/>
    <property type="match status" value="1"/>
</dbReference>
<keyword evidence="15" id="KW-1185">Reference proteome</keyword>
<feature type="compositionally biased region" description="Basic and acidic residues" evidence="10">
    <location>
        <begin position="125"/>
        <end position="167"/>
    </location>
</feature>
<feature type="region of interest" description="Disordered" evidence="10">
    <location>
        <begin position="383"/>
        <end position="406"/>
    </location>
</feature>
<evidence type="ECO:0000256" key="1">
    <source>
        <dbReference type="ARBA" id="ARBA00005446"/>
    </source>
</evidence>
<feature type="region of interest" description="Disordered" evidence="10">
    <location>
        <begin position="1"/>
        <end position="26"/>
    </location>
</feature>
<feature type="compositionally biased region" description="Basic residues" evidence="10">
    <location>
        <begin position="386"/>
        <end position="399"/>
    </location>
</feature>
<dbReference type="GO" id="GO:0005524">
    <property type="term" value="F:ATP binding"/>
    <property type="evidence" value="ECO:0007669"/>
    <property type="project" value="UniProtKB-KW"/>
</dbReference>
<evidence type="ECO:0000259" key="13">
    <source>
        <dbReference type="PROSITE" id="PS51999"/>
    </source>
</evidence>
<reference evidence="15" key="1">
    <citation type="journal article" date="2023" name="Commun. Biol.">
        <title>Genome analysis of Parmales, the sister group of diatoms, reveals the evolutionary specialization of diatoms from phago-mixotrophs to photoautotrophs.</title>
        <authorList>
            <person name="Ban H."/>
            <person name="Sato S."/>
            <person name="Yoshikawa S."/>
            <person name="Yamada K."/>
            <person name="Nakamura Y."/>
            <person name="Ichinomiya M."/>
            <person name="Sato N."/>
            <person name="Blanc-Mathieu R."/>
            <person name="Endo H."/>
            <person name="Kuwata A."/>
            <person name="Ogata H."/>
        </authorList>
    </citation>
    <scope>NUCLEOTIDE SEQUENCE [LARGE SCALE GENOMIC DNA]</scope>
    <source>
        <strain evidence="15">NIES 3700</strain>
    </source>
</reference>
<protein>
    <recommendedName>
        <fullName evidence="8">DNA 3'-5' helicase</fullName>
        <ecNumber evidence="8">5.6.2.4</ecNumber>
    </recommendedName>
</protein>
<feature type="compositionally biased region" description="Pro residues" evidence="10">
    <location>
        <begin position="169"/>
        <end position="178"/>
    </location>
</feature>
<dbReference type="Pfam" id="PF00271">
    <property type="entry name" value="Helicase_C"/>
    <property type="match status" value="1"/>
</dbReference>
<dbReference type="GO" id="GO:0043138">
    <property type="term" value="F:3'-5' DNA helicase activity"/>
    <property type="evidence" value="ECO:0007669"/>
    <property type="project" value="UniProtKB-EC"/>
</dbReference>
<feature type="domain" description="Helicase ATP-binding" evidence="11">
    <location>
        <begin position="656"/>
        <end position="836"/>
    </location>
</feature>
<dbReference type="GO" id="GO:0005634">
    <property type="term" value="C:nucleus"/>
    <property type="evidence" value="ECO:0007669"/>
    <property type="project" value="TreeGrafter"/>
</dbReference>
<keyword evidence="2" id="KW-0479">Metal-binding</keyword>
<evidence type="ECO:0000256" key="5">
    <source>
        <dbReference type="ARBA" id="ARBA00022833"/>
    </source>
</evidence>
<feature type="region of interest" description="Disordered" evidence="10">
    <location>
        <begin position="1430"/>
        <end position="1452"/>
    </location>
</feature>
<dbReference type="GO" id="GO:0005694">
    <property type="term" value="C:chromosome"/>
    <property type="evidence" value="ECO:0007669"/>
    <property type="project" value="TreeGrafter"/>
</dbReference>
<evidence type="ECO:0000259" key="12">
    <source>
        <dbReference type="PROSITE" id="PS51194"/>
    </source>
</evidence>
<proteinExistence type="inferred from homology"/>
<name>A0A9W6ZMR6_9STRA</name>
<dbReference type="SMART" id="SM00487">
    <property type="entry name" value="DEXDc"/>
    <property type="match status" value="1"/>
</dbReference>
<feature type="region of interest" description="Disordered" evidence="10">
    <location>
        <begin position="76"/>
        <end position="346"/>
    </location>
</feature>
<feature type="compositionally biased region" description="Basic and acidic residues" evidence="10">
    <location>
        <begin position="1443"/>
        <end position="1452"/>
    </location>
</feature>
<feature type="region of interest" description="Disordered" evidence="10">
    <location>
        <begin position="39"/>
        <end position="64"/>
    </location>
</feature>
<evidence type="ECO:0000256" key="7">
    <source>
        <dbReference type="ARBA" id="ARBA00034617"/>
    </source>
</evidence>
<dbReference type="PRINTS" id="PR01217">
    <property type="entry name" value="PRICHEXTENSN"/>
</dbReference>
<dbReference type="GO" id="GO:0008270">
    <property type="term" value="F:zinc ion binding"/>
    <property type="evidence" value="ECO:0007669"/>
    <property type="project" value="UniProtKB-KW"/>
</dbReference>
<feature type="compositionally biased region" description="Pro residues" evidence="10">
    <location>
        <begin position="210"/>
        <end position="261"/>
    </location>
</feature>
<dbReference type="GO" id="GO:0003676">
    <property type="term" value="F:nucleic acid binding"/>
    <property type="evidence" value="ECO:0007669"/>
    <property type="project" value="InterPro"/>
</dbReference>
<evidence type="ECO:0000256" key="4">
    <source>
        <dbReference type="ARBA" id="ARBA00022771"/>
    </source>
</evidence>
<feature type="compositionally biased region" description="Polar residues" evidence="10">
    <location>
        <begin position="8"/>
        <end position="18"/>
    </location>
</feature>
<evidence type="ECO:0000256" key="2">
    <source>
        <dbReference type="ARBA" id="ARBA00022723"/>
    </source>
</evidence>
<evidence type="ECO:0000256" key="6">
    <source>
        <dbReference type="ARBA" id="ARBA00022840"/>
    </source>
</evidence>
<organism evidence="14 15">
    <name type="scientific">Triparma laevis f. longispina</name>
    <dbReference type="NCBI Taxonomy" id="1714387"/>
    <lineage>
        <taxon>Eukaryota</taxon>
        <taxon>Sar</taxon>
        <taxon>Stramenopiles</taxon>
        <taxon>Ochrophyta</taxon>
        <taxon>Bolidophyceae</taxon>
        <taxon>Parmales</taxon>
        <taxon>Triparmaceae</taxon>
        <taxon>Triparma</taxon>
    </lineage>
</organism>
<dbReference type="EC" id="5.6.2.4" evidence="8"/>
<dbReference type="Proteomes" id="UP001165122">
    <property type="component" value="Unassembled WGS sequence"/>
</dbReference>
<dbReference type="InterPro" id="IPR014001">
    <property type="entry name" value="Helicase_ATP-bd"/>
</dbReference>
<dbReference type="EMBL" id="BRXW01000422">
    <property type="protein sequence ID" value="GMH53070.1"/>
    <property type="molecule type" value="Genomic_DNA"/>
</dbReference>
<evidence type="ECO:0000259" key="11">
    <source>
        <dbReference type="PROSITE" id="PS51192"/>
    </source>
</evidence>
<dbReference type="GO" id="GO:0000724">
    <property type="term" value="P:double-strand break repair via homologous recombination"/>
    <property type="evidence" value="ECO:0007669"/>
    <property type="project" value="TreeGrafter"/>
</dbReference>
<dbReference type="InterPro" id="IPR027417">
    <property type="entry name" value="P-loop_NTPase"/>
</dbReference>
<evidence type="ECO:0000313" key="14">
    <source>
        <dbReference type="EMBL" id="GMH53070.1"/>
    </source>
</evidence>
<feature type="domain" description="GRF-type" evidence="13">
    <location>
        <begin position="410"/>
        <end position="453"/>
    </location>
</feature>
<comment type="catalytic activity">
    <reaction evidence="7">
        <text>Couples ATP hydrolysis with the unwinding of duplex DNA by translocating in the 3'-5' direction.</text>
        <dbReference type="EC" id="5.6.2.4"/>
    </reaction>
</comment>
<dbReference type="PROSITE" id="PS51999">
    <property type="entry name" value="ZF_GRF"/>
    <property type="match status" value="1"/>
</dbReference>
<evidence type="ECO:0000256" key="8">
    <source>
        <dbReference type="ARBA" id="ARBA00034808"/>
    </source>
</evidence>
<comment type="caution">
    <text evidence="14">The sequence shown here is derived from an EMBL/GenBank/DDBJ whole genome shotgun (WGS) entry which is preliminary data.</text>
</comment>
<sequence>MSDYYLSNGYTEESNPSVASEKKSCADSAMRHLNSVMAARRSDEESANLIAKGKGRSNVPPNPSVVSAVVKRDISWGGLDGLSGLKSSWKRKSSNVGEKKSSKKEKKEKKAEKLAKKEKKNKTRGGGDMEDMKVKENREINRERRREEGKVEVKPIEVARMEVERAPSTRPPPQPQSQPQPRKSAILPTAPTPPPPPPRQIVSTSSYSSVPPPPRSDPAPPPRPASTPKPKPKPKPQSSPPPPQPRPSPPLPVFTLPPPSPMSDHYNSDSDENSNSSDADPPPNTKNVLYTGGGKQPTGNYVKANMKSTGSSKFNRGRPSGRNKNRHSDRRKIFKGNLVGSSKNSEYWAEREQETTKKYFARSAGDAGVDVLDDLLDGKFLEKKITPPKKSNKKTKQPKSKPEDSTCVKCVRHSRKCKLLKVKKPGPNRGKKFYVCSLPKGEGCDFFKWEEDSTAGIIKELREGSSKRSFVERKVKGWIARFNKLTIKELRDAYGDKIQNLLNGRSLKSLKKTEIVSRLMVWVRKEIGTGVDEAGGKFADELLPPPNTTITTPNTTTNSDSQSDSDSDLEIENENDNNLWEKHLIKPHAEPLSDDEDEFEELDYDNLQLYSLDAERLEEEEPPNSPSDTPPHPTPQTLLKTHFHHSDFRPGQAWAINRVLGRQRSLLVAATGGGKSLCYALPSALLPGVTIVVSPLISLMEDQLSRLPPRISAASLSGPMSKSETAIVIEDLCQGRVKVLFVSPERLCSSAFKRLLRKLWNAETQEMTRKLPTVSLLCVDEAHCLSQWSHNFRASYMRLRGVLDLIEPESVLALTATAGQEVINDVCRTLGIPEKKTPDFEDLSLKEKDNKFFGEPTMGVRVLSAERNNIDPAVLVVDSEEARRAVLFKMLKVKNKKKEGSKMEEELTKVDFAPGCLSEGSVIVYVWTKRQAEALCDLLRGAEVQGNVVFYHGGMSASDRFSAQSRFMRGKARVIVATVAFGLGIDKGDVAGVVHCCLPKSFEHYIQEIGRAGRDGSPVLARALVLREDVVVQHSLSHSNGIARSQVERFLTVVENAVTDIIQDIPEDVREGIQFSELDVSVPLLQSINKCDLREETVETLLSLMEETEFGSLLHLEGSLPDRCVVILKRRTIDKIEEPVMKCIARVGAEVGGATANAKLEEEGGTAMEKGFHAYALGNYAFSVTRVASAMGSGCQARHVFAALRRLEGIGELEVLVDLGVRGKGFGCKLNKAGVEVFWRNGRDEETRSNHVKTTCDKLVTRMCEQESAATSKVEEIWSILYRMFTMNKSEEWGRDDRIGVFGHIVRGYFEKIVCDDKIAESLSSIEVPSVCQKTLPDSDLRRLAREISSLRFDSRLEQQSYVEGAIYMTEKGSEDYGARSVANLLHGIDLPRQPMSMWWGTSEFGGRKDWEYSVIHRLAREAFGIVEDTTNGDGDYSDSDLEIEKEKEGGT</sequence>
<evidence type="ECO:0000256" key="3">
    <source>
        <dbReference type="ARBA" id="ARBA00022741"/>
    </source>
</evidence>
<dbReference type="InterPro" id="IPR001650">
    <property type="entry name" value="Helicase_C-like"/>
</dbReference>
<dbReference type="InterPro" id="IPR011545">
    <property type="entry name" value="DEAD/DEAH_box_helicase_dom"/>
</dbReference>
<feature type="compositionally biased region" description="Basic residues" evidence="10">
    <location>
        <begin position="315"/>
        <end position="334"/>
    </location>
</feature>
<keyword evidence="5" id="KW-0862">Zinc</keyword>
<comment type="similarity">
    <text evidence="1">Belongs to the helicase family. RecQ subfamily.</text>
</comment>